<dbReference type="EMBL" id="AFWT01000018">
    <property type="protein sequence ID" value="EGV30439.1"/>
    <property type="molecule type" value="Genomic_DNA"/>
</dbReference>
<sequence length="47" mass="5636">MPRLAQSLDLVIDHIQRQRRVETVEPDIFWISATQFRERRRACIVAD</sequence>
<keyword evidence="2" id="KW-1185">Reference proteome</keyword>
<gene>
    <name evidence="1" type="ORF">ThidrDRAFT_2640</name>
</gene>
<dbReference type="Proteomes" id="UP000004200">
    <property type="component" value="Unassembled WGS sequence"/>
</dbReference>
<protein>
    <submittedName>
        <fullName evidence="1">Uncharacterized protein</fullName>
    </submittedName>
</protein>
<dbReference type="RefSeq" id="WP_007041353.1">
    <property type="nucleotide sequence ID" value="NZ_AFWT01000018.1"/>
</dbReference>
<name>G2E2X7_9GAMM</name>
<dbReference type="AlphaFoldDB" id="G2E2X7"/>
<evidence type="ECO:0000313" key="1">
    <source>
        <dbReference type="EMBL" id="EGV30439.1"/>
    </source>
</evidence>
<accession>G2E2X7</accession>
<dbReference type="STRING" id="765913.ThidrDRAFT_2640"/>
<comment type="caution">
    <text evidence="1">The sequence shown here is derived from an EMBL/GenBank/DDBJ whole genome shotgun (WGS) entry which is preliminary data.</text>
</comment>
<organism evidence="1 2">
    <name type="scientific">Thiorhodococcus drewsii AZ1</name>
    <dbReference type="NCBI Taxonomy" id="765913"/>
    <lineage>
        <taxon>Bacteria</taxon>
        <taxon>Pseudomonadati</taxon>
        <taxon>Pseudomonadota</taxon>
        <taxon>Gammaproteobacteria</taxon>
        <taxon>Chromatiales</taxon>
        <taxon>Chromatiaceae</taxon>
        <taxon>Thiorhodococcus</taxon>
    </lineage>
</organism>
<proteinExistence type="predicted"/>
<evidence type="ECO:0000313" key="2">
    <source>
        <dbReference type="Proteomes" id="UP000004200"/>
    </source>
</evidence>
<reference evidence="1 2" key="1">
    <citation type="submission" date="2011-06" db="EMBL/GenBank/DDBJ databases">
        <title>The draft genome of Thiorhodococcus drewsii AZ1.</title>
        <authorList>
            <consortium name="US DOE Joint Genome Institute (JGI-PGF)"/>
            <person name="Lucas S."/>
            <person name="Han J."/>
            <person name="Lapidus A."/>
            <person name="Cheng J.-F."/>
            <person name="Goodwin L."/>
            <person name="Pitluck S."/>
            <person name="Peters L."/>
            <person name="Land M.L."/>
            <person name="Hauser L."/>
            <person name="Vogl K."/>
            <person name="Liu Z."/>
            <person name="Imhoff J."/>
            <person name="Thiel V."/>
            <person name="Frigaard N.-U."/>
            <person name="Bryant D.A."/>
            <person name="Woyke T.J."/>
        </authorList>
    </citation>
    <scope>NUCLEOTIDE SEQUENCE [LARGE SCALE GENOMIC DNA]</scope>
    <source>
        <strain evidence="1 2">AZ1</strain>
    </source>
</reference>